<proteinExistence type="predicted"/>
<protein>
    <submittedName>
        <fullName evidence="2">Uncharacterized protein</fullName>
    </submittedName>
</protein>
<dbReference type="AlphaFoldDB" id="H8ZAG0"/>
<gene>
    <name evidence="2" type="ORF">NERG_00581</name>
</gene>
<organism evidence="2">
    <name type="scientific">Nematocida ausubeli (strain ATCC PRA-371 / ERTm2)</name>
    <name type="common">Nematode killer fungus</name>
    <dbReference type="NCBI Taxonomy" id="1913371"/>
    <lineage>
        <taxon>Eukaryota</taxon>
        <taxon>Fungi</taxon>
        <taxon>Fungi incertae sedis</taxon>
        <taxon>Microsporidia</taxon>
        <taxon>Nematocida</taxon>
    </lineage>
</organism>
<name>H8ZAG0_NEMA1</name>
<dbReference type="EMBL" id="JH604633">
    <property type="protein sequence ID" value="EHY66941.1"/>
    <property type="molecule type" value="Genomic_DNA"/>
</dbReference>
<evidence type="ECO:0000256" key="1">
    <source>
        <dbReference type="SAM" id="Phobius"/>
    </source>
</evidence>
<accession>H8ZAG0</accession>
<reference evidence="2" key="1">
    <citation type="submission" date="2011-03" db="EMBL/GenBank/DDBJ databases">
        <title>The Genome Sequence of Nematocida sp1 strain ERTm2.</title>
        <authorList>
            <consortium name="The Broad Institute Genome Sequencing Platform"/>
            <consortium name="The Broad Institute Genome Sequencing Center for Infectious Disease"/>
            <person name="Cuomo C."/>
            <person name="Troemel E."/>
            <person name="Young S.K."/>
            <person name="Zeng Q."/>
            <person name="Gargeya S."/>
            <person name="Fitzgerald M."/>
            <person name="Haas B."/>
            <person name="Abouelleil A."/>
            <person name="Alvarado L."/>
            <person name="Arachchi H.M."/>
            <person name="Berlin A."/>
            <person name="Brown A."/>
            <person name="Chapman S.B."/>
            <person name="Chen Z."/>
            <person name="Dunbar C."/>
            <person name="Freedman E."/>
            <person name="Gearin G."/>
            <person name="Gellesch M."/>
            <person name="Goldberg J."/>
            <person name="Griggs A."/>
            <person name="Gujja S."/>
            <person name="Heilman E.R."/>
            <person name="Heiman D."/>
            <person name="Howarth C."/>
            <person name="Larson L."/>
            <person name="Lui A."/>
            <person name="MacDonald P.J.P."/>
            <person name="Mehta T."/>
            <person name="Montmayeur A."/>
            <person name="Murphy C."/>
            <person name="Neiman D."/>
            <person name="Pearson M."/>
            <person name="Priest M."/>
            <person name="Roberts A."/>
            <person name="Saif S."/>
            <person name="Shea T."/>
            <person name="Shenoy N."/>
            <person name="Sisk P."/>
            <person name="Stolte C."/>
            <person name="Sykes S."/>
            <person name="White J."/>
            <person name="Yandava C."/>
            <person name="Wortman J."/>
            <person name="Nusbaum C."/>
            <person name="Birren B."/>
        </authorList>
    </citation>
    <scope>NUCLEOTIDE SEQUENCE</scope>
    <source>
        <strain evidence="2">ERTm2</strain>
    </source>
</reference>
<feature type="transmembrane region" description="Helical" evidence="1">
    <location>
        <begin position="12"/>
        <end position="31"/>
    </location>
</feature>
<keyword evidence="1" id="KW-0812">Transmembrane</keyword>
<keyword evidence="1" id="KW-1133">Transmembrane helix</keyword>
<evidence type="ECO:0000313" key="2">
    <source>
        <dbReference type="EMBL" id="EHY66941.1"/>
    </source>
</evidence>
<dbReference type="Proteomes" id="UP000005622">
    <property type="component" value="Unassembled WGS sequence"/>
</dbReference>
<keyword evidence="1" id="KW-0472">Membrane</keyword>
<sequence length="331" mass="37992">MVDKFVDNIVSPLFALIGMSLLFGIVVLYLFQEKKPLIEKHAHYNIPTDVKPDITQILGEKVINILAGSNDPTSAAVKAFIEVDSEAVCGDLRNNKIGEMYKAIMSEIPGIVKRWDFCNTKNDPIVKPKNIKYIDQLFEIENLNFKKNCCLDEIIDEEKILIEGKVVLDSANMRKYDSKELYIMYLSSLIKFKWLYRKEMKMNLKYLSLTDAKANLVDKVMKTELEYFQNLDVNDIVFSGNQTNESIKEGTIHYMETEIGKNANIMNNIAKNLNLLKNIYNQETDSISKLLAKANDYLCFCISEDEKTDLIRPILDLSMAFIDMPKTFKSN</sequence>
<dbReference type="HOGENOM" id="CLU_839611_0_0_1"/>